<organism evidence="1 2">
    <name type="scientific">Microlunatus ginsengisoli</name>
    <dbReference type="NCBI Taxonomy" id="363863"/>
    <lineage>
        <taxon>Bacteria</taxon>
        <taxon>Bacillati</taxon>
        <taxon>Actinomycetota</taxon>
        <taxon>Actinomycetes</taxon>
        <taxon>Propionibacteriales</taxon>
        <taxon>Propionibacteriaceae</taxon>
        <taxon>Microlunatus</taxon>
    </lineage>
</organism>
<gene>
    <name evidence="1" type="primary">thiS</name>
    <name evidence="1" type="ORF">GCM10022236_33910</name>
</gene>
<sequence>MKVYVNGEPREVGEGASVAEVVAPGEPATPRGIAVAVDGSVVPRAQHSATTVHEGARIEIVTAVQGG</sequence>
<dbReference type="CDD" id="cd00565">
    <property type="entry name" value="Ubl_ThiS"/>
    <property type="match status" value="1"/>
</dbReference>
<reference evidence="2" key="1">
    <citation type="journal article" date="2019" name="Int. J. Syst. Evol. Microbiol.">
        <title>The Global Catalogue of Microorganisms (GCM) 10K type strain sequencing project: providing services to taxonomists for standard genome sequencing and annotation.</title>
        <authorList>
            <consortium name="The Broad Institute Genomics Platform"/>
            <consortium name="The Broad Institute Genome Sequencing Center for Infectious Disease"/>
            <person name="Wu L."/>
            <person name="Ma J."/>
        </authorList>
    </citation>
    <scope>NUCLEOTIDE SEQUENCE [LARGE SCALE GENOMIC DNA]</scope>
    <source>
        <strain evidence="2">JCM 16929</strain>
    </source>
</reference>
<dbReference type="NCBIfam" id="TIGR01683">
    <property type="entry name" value="thiS"/>
    <property type="match status" value="1"/>
</dbReference>
<dbReference type="Gene3D" id="3.10.20.30">
    <property type="match status" value="1"/>
</dbReference>
<dbReference type="SUPFAM" id="SSF54285">
    <property type="entry name" value="MoaD/ThiS"/>
    <property type="match status" value="1"/>
</dbReference>
<dbReference type="InterPro" id="IPR012675">
    <property type="entry name" value="Beta-grasp_dom_sf"/>
</dbReference>
<dbReference type="InterPro" id="IPR010035">
    <property type="entry name" value="Thi_S"/>
</dbReference>
<accession>A0ABP7ABN0</accession>
<protein>
    <submittedName>
        <fullName evidence="1">Sulfur carrier protein ThiS</fullName>
    </submittedName>
</protein>
<evidence type="ECO:0000313" key="1">
    <source>
        <dbReference type="EMBL" id="GAA3628751.1"/>
    </source>
</evidence>
<dbReference type="InterPro" id="IPR003749">
    <property type="entry name" value="ThiS/MoaD-like"/>
</dbReference>
<dbReference type="PANTHER" id="PTHR34472">
    <property type="entry name" value="SULFUR CARRIER PROTEIN THIS"/>
    <property type="match status" value="1"/>
</dbReference>
<proteinExistence type="predicted"/>
<dbReference type="PANTHER" id="PTHR34472:SF1">
    <property type="entry name" value="SULFUR CARRIER PROTEIN THIS"/>
    <property type="match status" value="1"/>
</dbReference>
<evidence type="ECO:0000313" key="2">
    <source>
        <dbReference type="Proteomes" id="UP001501490"/>
    </source>
</evidence>
<keyword evidence="2" id="KW-1185">Reference proteome</keyword>
<name>A0ABP7ABN0_9ACTN</name>
<dbReference type="Proteomes" id="UP001501490">
    <property type="component" value="Unassembled WGS sequence"/>
</dbReference>
<dbReference type="Pfam" id="PF02597">
    <property type="entry name" value="ThiS"/>
    <property type="match status" value="1"/>
</dbReference>
<dbReference type="InterPro" id="IPR016155">
    <property type="entry name" value="Mopterin_synth/thiamin_S_b"/>
</dbReference>
<dbReference type="EMBL" id="BAABAB010000022">
    <property type="protein sequence ID" value="GAA3628751.1"/>
    <property type="molecule type" value="Genomic_DNA"/>
</dbReference>
<comment type="caution">
    <text evidence="1">The sequence shown here is derived from an EMBL/GenBank/DDBJ whole genome shotgun (WGS) entry which is preliminary data.</text>
</comment>
<dbReference type="RefSeq" id="WP_344806665.1">
    <property type="nucleotide sequence ID" value="NZ_BAABAB010000022.1"/>
</dbReference>